<name>A0AAN6X770_9PEZI</name>
<evidence type="ECO:0000256" key="1">
    <source>
        <dbReference type="ARBA" id="ARBA00004141"/>
    </source>
</evidence>
<comment type="caution">
    <text evidence="7">The sequence shown here is derived from an EMBL/GenBank/DDBJ whole genome shotgun (WGS) entry which is preliminary data.</text>
</comment>
<reference evidence="7" key="2">
    <citation type="submission" date="2023-05" db="EMBL/GenBank/DDBJ databases">
        <authorList>
            <consortium name="Lawrence Berkeley National Laboratory"/>
            <person name="Steindorff A."/>
            <person name="Hensen N."/>
            <person name="Bonometti L."/>
            <person name="Westerberg I."/>
            <person name="Brannstrom I.O."/>
            <person name="Guillou S."/>
            <person name="Cros-Aarteil S."/>
            <person name="Calhoun S."/>
            <person name="Haridas S."/>
            <person name="Kuo A."/>
            <person name="Mondo S."/>
            <person name="Pangilinan J."/>
            <person name="Riley R."/>
            <person name="Labutti K."/>
            <person name="Andreopoulos B."/>
            <person name="Lipzen A."/>
            <person name="Chen C."/>
            <person name="Yanf M."/>
            <person name="Daum C."/>
            <person name="Ng V."/>
            <person name="Clum A."/>
            <person name="Ohm R."/>
            <person name="Martin F."/>
            <person name="Silar P."/>
            <person name="Natvig D."/>
            <person name="Lalanne C."/>
            <person name="Gautier V."/>
            <person name="Ament-Velasquez S.L."/>
            <person name="Kruys A."/>
            <person name="Hutchinson M.I."/>
            <person name="Powell A.J."/>
            <person name="Barry K."/>
            <person name="Miller A.N."/>
            <person name="Grigoriev I.V."/>
            <person name="Debuchy R."/>
            <person name="Gladieux P."/>
            <person name="Thoren M.H."/>
            <person name="Johannesson H."/>
        </authorList>
    </citation>
    <scope>NUCLEOTIDE SEQUENCE</scope>
    <source>
        <strain evidence="7">CBS 315.58</strain>
    </source>
</reference>
<sequence>MSSLFIGFTFFQADGTGTWGNEKYCVCCLHGYPHFHNTVQQRSLYEVRERPSNAYSWKAFLIANIVVEIPYQILTGILSVVGADQASSRQGLILLFIFYASVLHTWHLITAMLDAHAAAGIVVLLTMMSTIFSGVLQTRITLPDFWVFMYYVSLFTY</sequence>
<dbReference type="GO" id="GO:0016020">
    <property type="term" value="C:membrane"/>
    <property type="evidence" value="ECO:0007669"/>
    <property type="project" value="UniProtKB-SubCell"/>
</dbReference>
<evidence type="ECO:0000313" key="7">
    <source>
        <dbReference type="EMBL" id="KAK4195378.1"/>
    </source>
</evidence>
<feature type="transmembrane region" description="Helical" evidence="5">
    <location>
        <begin position="115"/>
        <end position="136"/>
    </location>
</feature>
<evidence type="ECO:0000256" key="3">
    <source>
        <dbReference type="ARBA" id="ARBA00022989"/>
    </source>
</evidence>
<evidence type="ECO:0000313" key="8">
    <source>
        <dbReference type="Proteomes" id="UP001303160"/>
    </source>
</evidence>
<feature type="transmembrane region" description="Helical" evidence="5">
    <location>
        <begin position="59"/>
        <end position="80"/>
    </location>
</feature>
<dbReference type="EMBL" id="MU864015">
    <property type="protein sequence ID" value="KAK4195378.1"/>
    <property type="molecule type" value="Genomic_DNA"/>
</dbReference>
<evidence type="ECO:0000256" key="4">
    <source>
        <dbReference type="ARBA" id="ARBA00023136"/>
    </source>
</evidence>
<organism evidence="7 8">
    <name type="scientific">Triangularia verruculosa</name>
    <dbReference type="NCBI Taxonomy" id="2587418"/>
    <lineage>
        <taxon>Eukaryota</taxon>
        <taxon>Fungi</taxon>
        <taxon>Dikarya</taxon>
        <taxon>Ascomycota</taxon>
        <taxon>Pezizomycotina</taxon>
        <taxon>Sordariomycetes</taxon>
        <taxon>Sordariomycetidae</taxon>
        <taxon>Sordariales</taxon>
        <taxon>Podosporaceae</taxon>
        <taxon>Triangularia</taxon>
    </lineage>
</organism>
<evidence type="ECO:0000259" key="6">
    <source>
        <dbReference type="Pfam" id="PF01061"/>
    </source>
</evidence>
<keyword evidence="2 5" id="KW-0812">Transmembrane</keyword>
<keyword evidence="8" id="KW-1185">Reference proteome</keyword>
<gene>
    <name evidence="7" type="ORF">QBC40DRAFT_316509</name>
</gene>
<reference evidence="7" key="1">
    <citation type="journal article" date="2023" name="Mol. Phylogenet. Evol.">
        <title>Genome-scale phylogeny and comparative genomics of the fungal order Sordariales.</title>
        <authorList>
            <person name="Hensen N."/>
            <person name="Bonometti L."/>
            <person name="Westerberg I."/>
            <person name="Brannstrom I.O."/>
            <person name="Guillou S."/>
            <person name="Cros-Aarteil S."/>
            <person name="Calhoun S."/>
            <person name="Haridas S."/>
            <person name="Kuo A."/>
            <person name="Mondo S."/>
            <person name="Pangilinan J."/>
            <person name="Riley R."/>
            <person name="LaButti K."/>
            <person name="Andreopoulos B."/>
            <person name="Lipzen A."/>
            <person name="Chen C."/>
            <person name="Yan M."/>
            <person name="Daum C."/>
            <person name="Ng V."/>
            <person name="Clum A."/>
            <person name="Steindorff A."/>
            <person name="Ohm R.A."/>
            <person name="Martin F."/>
            <person name="Silar P."/>
            <person name="Natvig D.O."/>
            <person name="Lalanne C."/>
            <person name="Gautier V."/>
            <person name="Ament-Velasquez S.L."/>
            <person name="Kruys A."/>
            <person name="Hutchinson M.I."/>
            <person name="Powell A.J."/>
            <person name="Barry K."/>
            <person name="Miller A.N."/>
            <person name="Grigoriev I.V."/>
            <person name="Debuchy R."/>
            <person name="Gladieux P."/>
            <person name="Hiltunen Thoren M."/>
            <person name="Johannesson H."/>
        </authorList>
    </citation>
    <scope>NUCLEOTIDE SEQUENCE</scope>
    <source>
        <strain evidence="7">CBS 315.58</strain>
    </source>
</reference>
<evidence type="ECO:0000256" key="2">
    <source>
        <dbReference type="ARBA" id="ARBA00022692"/>
    </source>
</evidence>
<keyword evidence="3 5" id="KW-1133">Transmembrane helix</keyword>
<comment type="subcellular location">
    <subcellularLocation>
        <location evidence="1">Membrane</location>
        <topology evidence="1">Multi-pass membrane protein</topology>
    </subcellularLocation>
</comment>
<keyword evidence="4 5" id="KW-0472">Membrane</keyword>
<dbReference type="GO" id="GO:0140359">
    <property type="term" value="F:ABC-type transporter activity"/>
    <property type="evidence" value="ECO:0007669"/>
    <property type="project" value="InterPro"/>
</dbReference>
<dbReference type="Pfam" id="PF01061">
    <property type="entry name" value="ABC2_membrane"/>
    <property type="match status" value="1"/>
</dbReference>
<feature type="transmembrane region" description="Helical" evidence="5">
    <location>
        <begin position="92"/>
        <end position="109"/>
    </location>
</feature>
<dbReference type="Proteomes" id="UP001303160">
    <property type="component" value="Unassembled WGS sequence"/>
</dbReference>
<protein>
    <recommendedName>
        <fullName evidence="6">ABC-2 type transporter transmembrane domain-containing protein</fullName>
    </recommendedName>
</protein>
<dbReference type="InterPro" id="IPR013525">
    <property type="entry name" value="ABC2_TM"/>
</dbReference>
<accession>A0AAN6X770</accession>
<proteinExistence type="predicted"/>
<feature type="domain" description="ABC-2 type transporter transmembrane" evidence="6">
    <location>
        <begin position="38"/>
        <end position="157"/>
    </location>
</feature>
<dbReference type="AlphaFoldDB" id="A0AAN6X770"/>
<evidence type="ECO:0000256" key="5">
    <source>
        <dbReference type="SAM" id="Phobius"/>
    </source>
</evidence>